<evidence type="ECO:0000256" key="5">
    <source>
        <dbReference type="RuleBase" id="RU003513"/>
    </source>
</evidence>
<keyword evidence="1 5" id="KW-0413">Isomerase</keyword>
<dbReference type="AlphaFoldDB" id="A0AA46AIS8"/>
<reference evidence="7" key="1">
    <citation type="submission" date="2017-05" db="EMBL/GenBank/DDBJ databases">
        <authorList>
            <person name="Varghese N."/>
            <person name="Submissions S."/>
        </authorList>
    </citation>
    <scope>NUCLEOTIDE SEQUENCE</scope>
    <source>
        <strain evidence="7">Su22</strain>
    </source>
</reference>
<evidence type="ECO:0000256" key="1">
    <source>
        <dbReference type="ARBA" id="ARBA00023235"/>
    </source>
</evidence>
<organism evidence="7 8">
    <name type="scientific">Anoxynatronum buryatiense</name>
    <dbReference type="NCBI Taxonomy" id="489973"/>
    <lineage>
        <taxon>Bacteria</taxon>
        <taxon>Bacillati</taxon>
        <taxon>Bacillota</taxon>
        <taxon>Clostridia</taxon>
        <taxon>Eubacteriales</taxon>
        <taxon>Clostridiaceae</taxon>
        <taxon>Anoxynatronum</taxon>
    </lineage>
</organism>
<sequence>MQPLKVLSVFGTRPEAIKMAPLVKMMEKDPRFNSRVCVTAQHREMLDSVLTLFDITPWKDLNIMKHGQSITDITVRTLTGLQEVLKEYRPDYLLVHGDTTTTFVASLAAFYEKIPVGHVEAGLRTGNIYSPYPEEMNRRLTGTLATLHFAPTQQNREHLLKENVAPDQIFITGNTVIDALLSVIQPDYDFQDEKLNRLVSEREAHPLVVMTCHRRENWGAPMEQIFEAVCRLARRYPHYRLIYPVHLNPAIGKLAETTLGREPNVHLIQPLDYAPFANLLNAATLILTDSGGIQEEAPALGKPILVMRTETERPEAVAAGTVQVTGVETETIFRAAVRLLDDAVVWEKMARAVNPYGDGQASRRIGEALLYGAGHLSAPPDKWEGERKK</sequence>
<proteinExistence type="inferred from homology"/>
<evidence type="ECO:0000256" key="4">
    <source>
        <dbReference type="ARBA" id="ARBA00079400"/>
    </source>
</evidence>
<dbReference type="RefSeq" id="WP_283408878.1">
    <property type="nucleotide sequence ID" value="NZ_FXUF01000004.1"/>
</dbReference>
<evidence type="ECO:0000313" key="7">
    <source>
        <dbReference type="EMBL" id="SMP52329.1"/>
    </source>
</evidence>
<dbReference type="NCBIfam" id="TIGR00236">
    <property type="entry name" value="wecB"/>
    <property type="match status" value="1"/>
</dbReference>
<dbReference type="SUPFAM" id="SSF53756">
    <property type="entry name" value="UDP-Glycosyltransferase/glycogen phosphorylase"/>
    <property type="match status" value="1"/>
</dbReference>
<dbReference type="InterPro" id="IPR003331">
    <property type="entry name" value="UDP_GlcNAc_Epimerase_2_dom"/>
</dbReference>
<evidence type="ECO:0000313" key="8">
    <source>
        <dbReference type="Proteomes" id="UP001158066"/>
    </source>
</evidence>
<feature type="domain" description="UDP-N-acetylglucosamine 2-epimerase" evidence="6">
    <location>
        <begin position="25"/>
        <end position="369"/>
    </location>
</feature>
<dbReference type="FunFam" id="3.40.50.2000:FF:000043">
    <property type="entry name" value="UDP-N-acetylglucosamine 2-epimerase"/>
    <property type="match status" value="1"/>
</dbReference>
<dbReference type="Pfam" id="PF02350">
    <property type="entry name" value="Epimerase_2"/>
    <property type="match status" value="1"/>
</dbReference>
<dbReference type="EMBL" id="FXUF01000004">
    <property type="protein sequence ID" value="SMP52329.1"/>
    <property type="molecule type" value="Genomic_DNA"/>
</dbReference>
<gene>
    <name evidence="7" type="ORF">SAMN06296020_104216</name>
</gene>
<dbReference type="Proteomes" id="UP001158066">
    <property type="component" value="Unassembled WGS sequence"/>
</dbReference>
<dbReference type="InterPro" id="IPR029767">
    <property type="entry name" value="WecB-like"/>
</dbReference>
<name>A0AA46AIS8_9CLOT</name>
<protein>
    <recommendedName>
        <fullName evidence="3">UDP-N-acetylglucosamine 2-epimerase (non-hydrolyzing)</fullName>
        <ecNumber evidence="3">5.1.3.14</ecNumber>
    </recommendedName>
    <alternativeName>
        <fullName evidence="4">UDP-GlcNAc-2-epimerase</fullName>
    </alternativeName>
</protein>
<evidence type="ECO:0000256" key="2">
    <source>
        <dbReference type="ARBA" id="ARBA00038209"/>
    </source>
</evidence>
<dbReference type="PANTHER" id="PTHR43174:SF2">
    <property type="entry name" value="UDP-N-ACETYLGLUCOSAMINE 2-EPIMERASE"/>
    <property type="match status" value="1"/>
</dbReference>
<evidence type="ECO:0000259" key="6">
    <source>
        <dbReference type="Pfam" id="PF02350"/>
    </source>
</evidence>
<comment type="caution">
    <text evidence="7">The sequence shown here is derived from an EMBL/GenBank/DDBJ whole genome shotgun (WGS) entry which is preliminary data.</text>
</comment>
<dbReference type="PANTHER" id="PTHR43174">
    <property type="entry name" value="UDP-N-ACETYLGLUCOSAMINE 2-EPIMERASE"/>
    <property type="match status" value="1"/>
</dbReference>
<dbReference type="GO" id="GO:0008761">
    <property type="term" value="F:UDP-N-acetylglucosamine 2-epimerase activity"/>
    <property type="evidence" value="ECO:0007669"/>
    <property type="project" value="UniProtKB-EC"/>
</dbReference>
<keyword evidence="8" id="KW-1185">Reference proteome</keyword>
<dbReference type="EC" id="5.1.3.14" evidence="3"/>
<comment type="similarity">
    <text evidence="2 5">Belongs to the UDP-N-acetylglucosamine 2-epimerase family.</text>
</comment>
<evidence type="ECO:0000256" key="3">
    <source>
        <dbReference type="ARBA" id="ARBA00038858"/>
    </source>
</evidence>
<dbReference type="Gene3D" id="3.40.50.2000">
    <property type="entry name" value="Glycogen Phosphorylase B"/>
    <property type="match status" value="2"/>
</dbReference>
<accession>A0AA46AIS8</accession>
<dbReference type="CDD" id="cd03786">
    <property type="entry name" value="GTB_UDP-GlcNAc_2-Epimerase"/>
    <property type="match status" value="1"/>
</dbReference>